<evidence type="ECO:0000259" key="2">
    <source>
        <dbReference type="Pfam" id="PF23951"/>
    </source>
</evidence>
<keyword evidence="1" id="KW-0812">Transmembrane</keyword>
<reference evidence="3 4" key="1">
    <citation type="journal article" date="2015" name="Nature">
        <title>rRNA introns, odd ribosomes, and small enigmatic genomes across a large radiation of phyla.</title>
        <authorList>
            <person name="Brown C.T."/>
            <person name="Hug L.A."/>
            <person name="Thomas B.C."/>
            <person name="Sharon I."/>
            <person name="Castelle C.J."/>
            <person name="Singh A."/>
            <person name="Wilkins M.J."/>
            <person name="Williams K.H."/>
            <person name="Banfield J.F."/>
        </authorList>
    </citation>
    <scope>NUCLEOTIDE SEQUENCE [LARGE SCALE GENOMIC DNA]</scope>
</reference>
<dbReference type="STRING" id="1618570.UT08_C0004G0056"/>
<dbReference type="Pfam" id="PF23951">
    <property type="entry name" value="DUF7282"/>
    <property type="match status" value="1"/>
</dbReference>
<dbReference type="InterPro" id="IPR055706">
    <property type="entry name" value="Slg1/2_DUF7282"/>
</dbReference>
<organism evidence="3 4">
    <name type="scientific">Candidatus Woesebacteria bacterium GW2011_GWB1_38_8</name>
    <dbReference type="NCBI Taxonomy" id="1618570"/>
    <lineage>
        <taxon>Bacteria</taxon>
        <taxon>Candidatus Woeseibacteriota</taxon>
    </lineage>
</organism>
<evidence type="ECO:0000313" key="3">
    <source>
        <dbReference type="EMBL" id="KKQ85744.1"/>
    </source>
</evidence>
<accession>A0A0G0NIM8</accession>
<gene>
    <name evidence="3" type="ORF">UT08_C0004G0056</name>
</gene>
<sequence length="171" mass="17993">MEDEQMVTTASEGSKKPSKLLTVLAVVFLVLVGGYLFMNRGKSKVQKPQNTQNQVQQVSEKPANQVIVSDYSAGDTVTVAVALLASPGFAVVHEDAQGEPGDVIGVSEPLQAGEFVDVLVALDNPVVEGDSVHVVLHGDNGDLTFIEKDDQPLTDDEGSLVVSSYLVGAGE</sequence>
<keyword evidence="1" id="KW-0472">Membrane</keyword>
<dbReference type="Proteomes" id="UP000034081">
    <property type="component" value="Unassembled WGS sequence"/>
</dbReference>
<protein>
    <recommendedName>
        <fullName evidence="2">DUF7282 domain-containing protein</fullName>
    </recommendedName>
</protein>
<comment type="caution">
    <text evidence="3">The sequence shown here is derived from an EMBL/GenBank/DDBJ whole genome shotgun (WGS) entry which is preliminary data.</text>
</comment>
<feature type="transmembrane region" description="Helical" evidence="1">
    <location>
        <begin position="20"/>
        <end position="38"/>
    </location>
</feature>
<dbReference type="AlphaFoldDB" id="A0A0G0NIM8"/>
<keyword evidence="1" id="KW-1133">Transmembrane helix</keyword>
<evidence type="ECO:0000313" key="4">
    <source>
        <dbReference type="Proteomes" id="UP000034081"/>
    </source>
</evidence>
<feature type="domain" description="DUF7282" evidence="2">
    <location>
        <begin position="69"/>
        <end position="163"/>
    </location>
</feature>
<name>A0A0G0NIM8_9BACT</name>
<dbReference type="EMBL" id="LBVL01000004">
    <property type="protein sequence ID" value="KKQ85744.1"/>
    <property type="molecule type" value="Genomic_DNA"/>
</dbReference>
<evidence type="ECO:0000256" key="1">
    <source>
        <dbReference type="SAM" id="Phobius"/>
    </source>
</evidence>
<proteinExistence type="predicted"/>